<keyword evidence="5 6" id="KW-0472">Membrane</keyword>
<feature type="transmembrane region" description="Helical" evidence="6">
    <location>
        <begin position="183"/>
        <end position="206"/>
    </location>
</feature>
<evidence type="ECO:0000256" key="5">
    <source>
        <dbReference type="ARBA" id="ARBA00023136"/>
    </source>
</evidence>
<dbReference type="SUPFAM" id="SSF103473">
    <property type="entry name" value="MFS general substrate transporter"/>
    <property type="match status" value="1"/>
</dbReference>
<evidence type="ECO:0000256" key="2">
    <source>
        <dbReference type="ARBA" id="ARBA00022448"/>
    </source>
</evidence>
<protein>
    <recommendedName>
        <fullName evidence="7">Major facilitator superfamily (MFS) profile domain-containing protein</fullName>
    </recommendedName>
</protein>
<feature type="transmembrane region" description="Helical" evidence="6">
    <location>
        <begin position="227"/>
        <end position="248"/>
    </location>
</feature>
<evidence type="ECO:0000313" key="8">
    <source>
        <dbReference type="EMBL" id="OMJ88724.1"/>
    </source>
</evidence>
<feature type="transmembrane region" description="Helical" evidence="6">
    <location>
        <begin position="364"/>
        <end position="386"/>
    </location>
</feature>
<dbReference type="OrthoDB" id="370281at2759"/>
<feature type="transmembrane region" description="Helical" evidence="6">
    <location>
        <begin position="150"/>
        <end position="171"/>
    </location>
</feature>
<dbReference type="PROSITE" id="PS50850">
    <property type="entry name" value="MFS"/>
    <property type="match status" value="1"/>
</dbReference>
<dbReference type="InterPro" id="IPR011701">
    <property type="entry name" value="MFS"/>
</dbReference>
<dbReference type="AlphaFoldDB" id="A0A1R2CI62"/>
<organism evidence="8 9">
    <name type="scientific">Stentor coeruleus</name>
    <dbReference type="NCBI Taxonomy" id="5963"/>
    <lineage>
        <taxon>Eukaryota</taxon>
        <taxon>Sar</taxon>
        <taxon>Alveolata</taxon>
        <taxon>Ciliophora</taxon>
        <taxon>Postciliodesmatophora</taxon>
        <taxon>Heterotrichea</taxon>
        <taxon>Heterotrichida</taxon>
        <taxon>Stentoridae</taxon>
        <taxon>Stentor</taxon>
    </lineage>
</organism>
<feature type="transmembrane region" description="Helical" evidence="6">
    <location>
        <begin position="20"/>
        <end position="40"/>
    </location>
</feature>
<evidence type="ECO:0000259" key="7">
    <source>
        <dbReference type="PROSITE" id="PS50850"/>
    </source>
</evidence>
<keyword evidence="9" id="KW-1185">Reference proteome</keyword>
<dbReference type="EMBL" id="MPUH01000143">
    <property type="protein sequence ID" value="OMJ88724.1"/>
    <property type="molecule type" value="Genomic_DNA"/>
</dbReference>
<dbReference type="GO" id="GO:0005765">
    <property type="term" value="C:lysosomal membrane"/>
    <property type="evidence" value="ECO:0007669"/>
    <property type="project" value="TreeGrafter"/>
</dbReference>
<accession>A0A1R2CI62</accession>
<comment type="subcellular location">
    <subcellularLocation>
        <location evidence="1">Endomembrane system</location>
        <topology evidence="1">Multi-pass membrane protein</topology>
    </subcellularLocation>
</comment>
<keyword evidence="2" id="KW-0813">Transport</keyword>
<sequence length="456" mass="50798">MESSLSLQPSWRVHYPFLSLFYFNVFCSCASYALILPSLWSYLIEGTYHDSLVAQVLTAFSIGEVIGALGFGFLRDRISTRSALLSTLFCGLIGTSLTIYASMIGESYKIPLIIGRMLQGVWNGGEQAVEQSYISEIVSDISKLSAISEIGIAGVCGYTLGPVIGVAISFLDMNVHQKFSADEYWSIGVFLFIINLTMILINWFSFQEIPIAMRVNRSKEYEGYEPPKVSGILICLLFSFCLFYGFTVQETITGPLVSDSTAKYTSSFGYSISMTYIYFILEGFVSVLGLFLISFLNEKIDDRILLAASTFLGVIGWFFFIDFEYKEISHAAFYIGFILISLEFSMARNAAFSVYSKIIGPYPAGWYMGLMLASGCLSRALTPYWAMQSIEISIKICAISCCASLFLSLLLVIIFWESCAPHPKNELFNNVILDFCNDSEASATTPLIYHRALSSR</sequence>
<dbReference type="InterPro" id="IPR020846">
    <property type="entry name" value="MFS_dom"/>
</dbReference>
<dbReference type="PANTHER" id="PTHR23510:SF3">
    <property type="entry name" value="MAJOR FACILITATOR SUPERFAMILY DOMAIN-CONTAINING PROTEIN 8"/>
    <property type="match status" value="1"/>
</dbReference>
<keyword evidence="3 6" id="KW-0812">Transmembrane</keyword>
<dbReference type="InterPro" id="IPR051068">
    <property type="entry name" value="MFS_Domain-Containing_Protein"/>
</dbReference>
<reference evidence="8 9" key="1">
    <citation type="submission" date="2016-11" db="EMBL/GenBank/DDBJ databases">
        <title>The macronuclear genome of Stentor coeruleus: a giant cell with tiny introns.</title>
        <authorList>
            <person name="Slabodnick M."/>
            <person name="Ruby J.G."/>
            <person name="Reiff S.B."/>
            <person name="Swart E.C."/>
            <person name="Gosai S."/>
            <person name="Prabakaran S."/>
            <person name="Witkowska E."/>
            <person name="Larue G.E."/>
            <person name="Fisher S."/>
            <person name="Freeman R.M."/>
            <person name="Gunawardena J."/>
            <person name="Chu W."/>
            <person name="Stover N.A."/>
            <person name="Gregory B.D."/>
            <person name="Nowacki M."/>
            <person name="Derisi J."/>
            <person name="Roy S.W."/>
            <person name="Marshall W.F."/>
            <person name="Sood P."/>
        </authorList>
    </citation>
    <scope>NUCLEOTIDE SEQUENCE [LARGE SCALE GENOMIC DNA]</scope>
    <source>
        <strain evidence="8">WM001</strain>
    </source>
</reference>
<comment type="caution">
    <text evidence="8">The sequence shown here is derived from an EMBL/GenBank/DDBJ whole genome shotgun (WGS) entry which is preliminary data.</text>
</comment>
<evidence type="ECO:0000313" key="9">
    <source>
        <dbReference type="Proteomes" id="UP000187209"/>
    </source>
</evidence>
<feature type="transmembrane region" description="Helical" evidence="6">
    <location>
        <begin position="83"/>
        <end position="103"/>
    </location>
</feature>
<feature type="transmembrane region" description="Helical" evidence="6">
    <location>
        <begin position="268"/>
        <end position="292"/>
    </location>
</feature>
<name>A0A1R2CI62_9CILI</name>
<dbReference type="PANTHER" id="PTHR23510">
    <property type="entry name" value="INNER MEMBRANE TRANSPORT PROTEIN YAJR"/>
    <property type="match status" value="1"/>
</dbReference>
<dbReference type="Pfam" id="PF07690">
    <property type="entry name" value="MFS_1"/>
    <property type="match status" value="1"/>
</dbReference>
<gene>
    <name evidence="8" type="ORF">SteCoe_9266</name>
</gene>
<dbReference type="InterPro" id="IPR036259">
    <property type="entry name" value="MFS_trans_sf"/>
</dbReference>
<evidence type="ECO:0000256" key="1">
    <source>
        <dbReference type="ARBA" id="ARBA00004127"/>
    </source>
</evidence>
<proteinExistence type="predicted"/>
<dbReference type="Gene3D" id="1.20.1250.20">
    <property type="entry name" value="MFS general substrate transporter like domains"/>
    <property type="match status" value="1"/>
</dbReference>
<evidence type="ECO:0000256" key="4">
    <source>
        <dbReference type="ARBA" id="ARBA00022989"/>
    </source>
</evidence>
<feature type="transmembrane region" description="Helical" evidence="6">
    <location>
        <begin position="333"/>
        <end position="352"/>
    </location>
</feature>
<dbReference type="GO" id="GO:0022857">
    <property type="term" value="F:transmembrane transporter activity"/>
    <property type="evidence" value="ECO:0007669"/>
    <property type="project" value="InterPro"/>
</dbReference>
<feature type="domain" description="Major facilitator superfamily (MFS) profile" evidence="7">
    <location>
        <begin position="1"/>
        <end position="420"/>
    </location>
</feature>
<keyword evidence="4 6" id="KW-1133">Transmembrane helix</keyword>
<dbReference type="GO" id="GO:0012505">
    <property type="term" value="C:endomembrane system"/>
    <property type="evidence" value="ECO:0007669"/>
    <property type="project" value="UniProtKB-SubCell"/>
</dbReference>
<evidence type="ECO:0000256" key="6">
    <source>
        <dbReference type="SAM" id="Phobius"/>
    </source>
</evidence>
<feature type="transmembrane region" description="Helical" evidence="6">
    <location>
        <begin position="304"/>
        <end position="321"/>
    </location>
</feature>
<dbReference type="Proteomes" id="UP000187209">
    <property type="component" value="Unassembled WGS sequence"/>
</dbReference>
<evidence type="ECO:0000256" key="3">
    <source>
        <dbReference type="ARBA" id="ARBA00022692"/>
    </source>
</evidence>
<feature type="transmembrane region" description="Helical" evidence="6">
    <location>
        <begin position="392"/>
        <end position="416"/>
    </location>
</feature>
<feature type="transmembrane region" description="Helical" evidence="6">
    <location>
        <begin position="52"/>
        <end position="71"/>
    </location>
</feature>